<proteinExistence type="predicted"/>
<organism evidence="1 2">
    <name type="scientific">Mycena alexandri</name>
    <dbReference type="NCBI Taxonomy" id="1745969"/>
    <lineage>
        <taxon>Eukaryota</taxon>
        <taxon>Fungi</taxon>
        <taxon>Dikarya</taxon>
        <taxon>Basidiomycota</taxon>
        <taxon>Agaricomycotina</taxon>
        <taxon>Agaricomycetes</taxon>
        <taxon>Agaricomycetidae</taxon>
        <taxon>Agaricales</taxon>
        <taxon>Marasmiineae</taxon>
        <taxon>Mycenaceae</taxon>
        <taxon>Mycena</taxon>
    </lineage>
</organism>
<evidence type="ECO:0000313" key="1">
    <source>
        <dbReference type="EMBL" id="KAJ7043160.1"/>
    </source>
</evidence>
<reference evidence="1" key="1">
    <citation type="submission" date="2023-03" db="EMBL/GenBank/DDBJ databases">
        <title>Massive genome expansion in bonnet fungi (Mycena s.s.) driven by repeated elements and novel gene families across ecological guilds.</title>
        <authorList>
            <consortium name="Lawrence Berkeley National Laboratory"/>
            <person name="Harder C.B."/>
            <person name="Miyauchi S."/>
            <person name="Viragh M."/>
            <person name="Kuo A."/>
            <person name="Thoen E."/>
            <person name="Andreopoulos B."/>
            <person name="Lu D."/>
            <person name="Skrede I."/>
            <person name="Drula E."/>
            <person name="Henrissat B."/>
            <person name="Morin E."/>
            <person name="Kohler A."/>
            <person name="Barry K."/>
            <person name="LaButti K."/>
            <person name="Morin E."/>
            <person name="Salamov A."/>
            <person name="Lipzen A."/>
            <person name="Mereny Z."/>
            <person name="Hegedus B."/>
            <person name="Baldrian P."/>
            <person name="Stursova M."/>
            <person name="Weitz H."/>
            <person name="Taylor A."/>
            <person name="Grigoriev I.V."/>
            <person name="Nagy L.G."/>
            <person name="Martin F."/>
            <person name="Kauserud H."/>
        </authorList>
    </citation>
    <scope>NUCLEOTIDE SEQUENCE</scope>
    <source>
        <strain evidence="1">CBHHK200</strain>
    </source>
</reference>
<comment type="caution">
    <text evidence="1">The sequence shown here is derived from an EMBL/GenBank/DDBJ whole genome shotgun (WGS) entry which is preliminary data.</text>
</comment>
<gene>
    <name evidence="1" type="ORF">C8F04DRAFT_1175662</name>
</gene>
<dbReference type="SUPFAM" id="SSF52047">
    <property type="entry name" value="RNI-like"/>
    <property type="match status" value="1"/>
</dbReference>
<evidence type="ECO:0000313" key="2">
    <source>
        <dbReference type="Proteomes" id="UP001218188"/>
    </source>
</evidence>
<dbReference type="Proteomes" id="UP001218188">
    <property type="component" value="Unassembled WGS sequence"/>
</dbReference>
<name>A0AAD6XCC4_9AGAR</name>
<protein>
    <recommendedName>
        <fullName evidence="3">F-box domain-containing protein</fullName>
    </recommendedName>
</protein>
<sequence length="596" mass="66826">MLEASNQFAIQNTESIEVNSATLKILVASLHETEWSPYRSGRPYGSQAKPASVFSNWMTGCLILWFMATSSERYTARCVRSRCHSRISGSRTRNMDAEVAISAAQASPDRLRREDAELRCYSQQHKFLVTPIRSLPPELVAEIFSHSMGLEAPASRAHKYESYYGSERLGSGEGHYFVIPRIHKPPLIFMEICQQWRTIASSTPWLWNSISLMCNISLMPANLLLCETWLNRAGSLPLAFRFSTPGVVRPPTRELYHELLNIVMSYAHRWRWIDLDGLPAAAYQVLGGLRPASVPELEYLSINHHVVPSQAGPWSVFEVAPKLRDLYFDFIGATDIRVGVERPTFPFSQLTRLDVGDCSPDDALQILAQALAATFCVFHFIRDSPSLQTPFTHDHLQTLKVSSIVDMQAFWGTLTCSILSALSVELHNLASFGSQNLPRFIARCGTSIEDFTLGQPDFSDNEMITSLRHMPRLRNLDLTDSETFTNQVAKTLTLTSEESSPPLLPRLESLCLTGLLSCDDESLLGLLDSRISSPHGPPMKKLFLYVCRKMAEATVAKINAFKDLGVYVDISFFYDTDDEVEGETDFEPTSDESEEG</sequence>
<accession>A0AAD6XCC4</accession>
<dbReference type="EMBL" id="JARJCM010000010">
    <property type="protein sequence ID" value="KAJ7043160.1"/>
    <property type="molecule type" value="Genomic_DNA"/>
</dbReference>
<dbReference type="Gene3D" id="3.80.10.10">
    <property type="entry name" value="Ribonuclease Inhibitor"/>
    <property type="match status" value="1"/>
</dbReference>
<dbReference type="AlphaFoldDB" id="A0AAD6XCC4"/>
<keyword evidence="2" id="KW-1185">Reference proteome</keyword>
<evidence type="ECO:0008006" key="3">
    <source>
        <dbReference type="Google" id="ProtNLM"/>
    </source>
</evidence>
<dbReference type="InterPro" id="IPR032675">
    <property type="entry name" value="LRR_dom_sf"/>
</dbReference>